<dbReference type="CDD" id="cd00009">
    <property type="entry name" value="AAA"/>
    <property type="match status" value="1"/>
</dbReference>
<feature type="domain" description="AAA+ ATPase" evidence="1">
    <location>
        <begin position="124"/>
        <end position="255"/>
    </location>
</feature>
<dbReference type="Gene3D" id="3.40.50.300">
    <property type="entry name" value="P-loop containing nucleotide triphosphate hydrolases"/>
    <property type="match status" value="1"/>
</dbReference>
<sequence length="273" mass="31257">MSVEENEPINKIKISTGDREPLTFGNIQFVENRTCRDCGNEYPVYSRNGIEADFCINCDNNRVQKDMQKRYEETERQRPNRLMKEFSFVPDEIKSQSFKTFKPETTEEHEALQQVLHFVKSFPNDQTLVLAGSVGTGKTHLAYSAAREIIKKGYIVIFVTVPELLESIRSTFKNADLSETEVKRIYKEADLLILDDIGAEYIKDYGNGSWAAEIIFDIVNARTTKSTIYTTNLAGKDIEEHYGGIQGKRIVSRMKKNSTAIKLTGKDRRTSEW</sequence>
<dbReference type="Pfam" id="PF01695">
    <property type="entry name" value="IstB_IS21"/>
    <property type="match status" value="1"/>
</dbReference>
<dbReference type="InterPro" id="IPR027417">
    <property type="entry name" value="P-loop_NTPase"/>
</dbReference>
<dbReference type="SUPFAM" id="SSF52540">
    <property type="entry name" value="P-loop containing nucleoside triphosphate hydrolases"/>
    <property type="match status" value="1"/>
</dbReference>
<dbReference type="GO" id="GO:0005524">
    <property type="term" value="F:ATP binding"/>
    <property type="evidence" value="ECO:0007669"/>
    <property type="project" value="InterPro"/>
</dbReference>
<accession>A0A477B1C3</accession>
<dbReference type="Proteomes" id="UP000840039">
    <property type="component" value="Unassembled WGS sequence"/>
</dbReference>
<comment type="caution">
    <text evidence="2">The sequence shown here is derived from an EMBL/GenBank/DDBJ whole genome shotgun (WGS) entry which is preliminary data.</text>
</comment>
<organism evidence="2">
    <name type="scientific">Listeria monocytogenes</name>
    <dbReference type="NCBI Taxonomy" id="1639"/>
    <lineage>
        <taxon>Bacteria</taxon>
        <taxon>Bacillati</taxon>
        <taxon>Bacillota</taxon>
        <taxon>Bacilli</taxon>
        <taxon>Bacillales</taxon>
        <taxon>Listeriaceae</taxon>
        <taxon>Listeria</taxon>
    </lineage>
</organism>
<dbReference type="PANTHER" id="PTHR30050">
    <property type="entry name" value="CHROMOSOMAL REPLICATION INITIATOR PROTEIN DNAA"/>
    <property type="match status" value="1"/>
</dbReference>
<proteinExistence type="predicted"/>
<dbReference type="AlphaFoldDB" id="A0A477B1C3"/>
<dbReference type="SMART" id="SM00382">
    <property type="entry name" value="AAA"/>
    <property type="match status" value="1"/>
</dbReference>
<reference evidence="2" key="2">
    <citation type="submission" date="2019-10" db="EMBL/GenBank/DDBJ databases">
        <authorList>
            <consortium name="NCBI Pathogen Detection Project"/>
        </authorList>
    </citation>
    <scope>NUCLEOTIDE SEQUENCE</scope>
    <source>
        <strain evidence="2">09CEB371LM</strain>
    </source>
</reference>
<dbReference type="PANTHER" id="PTHR30050:SF4">
    <property type="entry name" value="ATP-BINDING PROTEIN RV3427C IN INSERTION SEQUENCE-RELATED"/>
    <property type="match status" value="1"/>
</dbReference>
<dbReference type="InterPro" id="IPR002611">
    <property type="entry name" value="IstB_ATP-bd"/>
</dbReference>
<protein>
    <recommendedName>
        <fullName evidence="1">AAA+ ATPase domain-containing protein</fullName>
    </recommendedName>
</protein>
<dbReference type="RefSeq" id="WP_061092496.1">
    <property type="nucleotide sequence ID" value="NZ_CAAVEO010000003.1"/>
</dbReference>
<name>A0A477B1C3_LISMN</name>
<evidence type="ECO:0000259" key="1">
    <source>
        <dbReference type="SMART" id="SM00382"/>
    </source>
</evidence>
<gene>
    <name evidence="2" type="ORF">GHH22_04445</name>
</gene>
<dbReference type="GO" id="GO:0006260">
    <property type="term" value="P:DNA replication"/>
    <property type="evidence" value="ECO:0007669"/>
    <property type="project" value="TreeGrafter"/>
</dbReference>
<dbReference type="InterPro" id="IPR003593">
    <property type="entry name" value="AAA+_ATPase"/>
</dbReference>
<reference evidence="2" key="1">
    <citation type="journal article" date="2018" name="Genome Biol.">
        <title>SKESA: strategic k-mer extension for scrupulous assemblies.</title>
        <authorList>
            <person name="Souvorov A."/>
            <person name="Agarwala R."/>
            <person name="Lipman D.J."/>
        </authorList>
    </citation>
    <scope>NUCLEOTIDE SEQUENCE [LARGE SCALE GENOMIC DNA]</scope>
    <source>
        <strain evidence="2">09CEB371LM</strain>
    </source>
</reference>
<evidence type="ECO:0000313" key="2">
    <source>
        <dbReference type="EMBL" id="HAA8052403.1"/>
    </source>
</evidence>
<dbReference type="EMBL" id="DAAEEB010000002">
    <property type="protein sequence ID" value="HAA8052403.1"/>
    <property type="molecule type" value="Genomic_DNA"/>
</dbReference>